<reference evidence="13" key="1">
    <citation type="journal article" date="2021" name="PeerJ">
        <title>Extensive microbial diversity within the chicken gut microbiome revealed by metagenomics and culture.</title>
        <authorList>
            <person name="Gilroy R."/>
            <person name="Ravi A."/>
            <person name="Getino M."/>
            <person name="Pursley I."/>
            <person name="Horton D.L."/>
            <person name="Alikhan N.F."/>
            <person name="Baker D."/>
            <person name="Gharbi K."/>
            <person name="Hall N."/>
            <person name="Watson M."/>
            <person name="Adriaenssens E.M."/>
            <person name="Foster-Nyarko E."/>
            <person name="Jarju S."/>
            <person name="Secka A."/>
            <person name="Antonio M."/>
            <person name="Oren A."/>
            <person name="Chaudhuri R.R."/>
            <person name="La Ragione R."/>
            <person name="Hildebrand F."/>
            <person name="Pallen M.J."/>
        </authorList>
    </citation>
    <scope>NUCLEOTIDE SEQUENCE</scope>
    <source>
        <strain evidence="13">ChiSjej1B19-8411</strain>
    </source>
</reference>
<dbReference type="AlphaFoldDB" id="A0A9D2B2K2"/>
<dbReference type="InterPro" id="IPR050090">
    <property type="entry name" value="Tyrosine_recombinase_XerCD"/>
</dbReference>
<dbReference type="GO" id="GO:0006313">
    <property type="term" value="P:DNA transposition"/>
    <property type="evidence" value="ECO:0007669"/>
    <property type="project" value="UniProtKB-UniRule"/>
</dbReference>
<keyword evidence="3 10" id="KW-0963">Cytoplasm</keyword>
<evidence type="ECO:0000259" key="11">
    <source>
        <dbReference type="PROSITE" id="PS51898"/>
    </source>
</evidence>
<feature type="active site" evidence="10">
    <location>
        <position position="243"/>
    </location>
</feature>
<evidence type="ECO:0000256" key="9">
    <source>
        <dbReference type="ARBA" id="ARBA00023306"/>
    </source>
</evidence>
<organism evidence="13 14">
    <name type="scientific">Candidatus Blautia gallistercoris</name>
    <dbReference type="NCBI Taxonomy" id="2838490"/>
    <lineage>
        <taxon>Bacteria</taxon>
        <taxon>Bacillati</taxon>
        <taxon>Bacillota</taxon>
        <taxon>Clostridia</taxon>
        <taxon>Lachnospirales</taxon>
        <taxon>Lachnospiraceae</taxon>
        <taxon>Blautia</taxon>
    </lineage>
</organism>
<dbReference type="InterPro" id="IPR013762">
    <property type="entry name" value="Integrase-like_cat_sf"/>
</dbReference>
<dbReference type="NCBIfam" id="TIGR02225">
    <property type="entry name" value="recomb_XerD"/>
    <property type="match status" value="1"/>
</dbReference>
<keyword evidence="5 10" id="KW-0159">Chromosome partition</keyword>
<dbReference type="NCBIfam" id="NF040815">
    <property type="entry name" value="recomb_XerA_Arch"/>
    <property type="match status" value="1"/>
</dbReference>
<dbReference type="CDD" id="cd00798">
    <property type="entry name" value="INT_XerDC_C"/>
    <property type="match status" value="1"/>
</dbReference>
<dbReference type="GO" id="GO:0009037">
    <property type="term" value="F:tyrosine-based site-specific recombinase activity"/>
    <property type="evidence" value="ECO:0007669"/>
    <property type="project" value="UniProtKB-UniRule"/>
</dbReference>
<comment type="caution">
    <text evidence="10">Lacks conserved residue(s) required for the propagation of feature annotation.</text>
</comment>
<evidence type="ECO:0000259" key="12">
    <source>
        <dbReference type="PROSITE" id="PS51900"/>
    </source>
</evidence>
<dbReference type="InterPro" id="IPR002104">
    <property type="entry name" value="Integrase_catalytic"/>
</dbReference>
<evidence type="ECO:0000313" key="13">
    <source>
        <dbReference type="EMBL" id="HIX58136.1"/>
    </source>
</evidence>
<proteinExistence type="inferred from homology"/>
<dbReference type="PANTHER" id="PTHR30349">
    <property type="entry name" value="PHAGE INTEGRASE-RELATED"/>
    <property type="match status" value="1"/>
</dbReference>
<evidence type="ECO:0000256" key="5">
    <source>
        <dbReference type="ARBA" id="ARBA00022829"/>
    </source>
</evidence>
<dbReference type="InterPro" id="IPR004107">
    <property type="entry name" value="Integrase_SAM-like_N"/>
</dbReference>
<dbReference type="GO" id="GO:0005737">
    <property type="term" value="C:cytoplasm"/>
    <property type="evidence" value="ECO:0007669"/>
    <property type="project" value="UniProtKB-SubCell"/>
</dbReference>
<comment type="function">
    <text evidence="10">Site-specific tyrosine recombinase, which acts by catalyzing the cutting and rejoining of the recombining DNA molecules. The XerC-XerD complex is essential to convert dimers of the bacterial chromosome into monomers to permit their segregation at cell division. It also contributes to the segregational stability of plasmids.</text>
</comment>
<keyword evidence="7 10" id="KW-0238">DNA-binding</keyword>
<dbReference type="InterPro" id="IPR023009">
    <property type="entry name" value="Tyrosine_recombinase_XerC/XerD"/>
</dbReference>
<evidence type="ECO:0000256" key="4">
    <source>
        <dbReference type="ARBA" id="ARBA00022618"/>
    </source>
</evidence>
<comment type="similarity">
    <text evidence="10">Belongs to the 'phage' integrase family. XerC subfamily.</text>
</comment>
<evidence type="ECO:0000256" key="7">
    <source>
        <dbReference type="ARBA" id="ARBA00023125"/>
    </source>
</evidence>
<keyword evidence="8 10" id="KW-0233">DNA recombination</keyword>
<keyword evidence="9 10" id="KW-0131">Cell cycle</keyword>
<comment type="subcellular location">
    <subcellularLocation>
        <location evidence="1 10">Cytoplasm</location>
    </subcellularLocation>
</comment>
<protein>
    <recommendedName>
        <fullName evidence="10">Tyrosine recombinase XerC</fullName>
    </recommendedName>
</protein>
<evidence type="ECO:0000256" key="2">
    <source>
        <dbReference type="ARBA" id="ARBA00010450"/>
    </source>
</evidence>
<feature type="active site" evidence="10">
    <location>
        <position position="240"/>
    </location>
</feature>
<keyword evidence="6 10" id="KW-0229">DNA integration</keyword>
<dbReference type="PROSITE" id="PS51900">
    <property type="entry name" value="CB"/>
    <property type="match status" value="1"/>
</dbReference>
<dbReference type="InterPro" id="IPR011932">
    <property type="entry name" value="Recomb_XerD"/>
</dbReference>
<dbReference type="NCBIfam" id="NF001399">
    <property type="entry name" value="PRK00283.1"/>
    <property type="match status" value="1"/>
</dbReference>
<keyword evidence="4 10" id="KW-0132">Cell division</keyword>
<dbReference type="PROSITE" id="PS51898">
    <property type="entry name" value="TYR_RECOMBINASE"/>
    <property type="match status" value="1"/>
</dbReference>
<dbReference type="Pfam" id="PF00589">
    <property type="entry name" value="Phage_integrase"/>
    <property type="match status" value="1"/>
</dbReference>
<dbReference type="InterPro" id="IPR011010">
    <property type="entry name" value="DNA_brk_join_enz"/>
</dbReference>
<evidence type="ECO:0000256" key="1">
    <source>
        <dbReference type="ARBA" id="ARBA00004496"/>
    </source>
</evidence>
<dbReference type="Pfam" id="PF02899">
    <property type="entry name" value="Phage_int_SAM_1"/>
    <property type="match status" value="1"/>
</dbReference>
<dbReference type="PANTHER" id="PTHR30349:SF81">
    <property type="entry name" value="TYROSINE RECOMBINASE XERC"/>
    <property type="match status" value="1"/>
</dbReference>
<gene>
    <name evidence="13" type="primary">xerD</name>
    <name evidence="10" type="synonym">xerC</name>
    <name evidence="13" type="ORF">IAA45_00250</name>
</gene>
<name>A0A9D2B2K2_9FIRM</name>
<evidence type="ECO:0000256" key="10">
    <source>
        <dbReference type="HAMAP-Rule" id="MF_01808"/>
    </source>
</evidence>
<sequence>METVITDFINYLNKTKKTSHNTEISYRRDLKKLFQFLQDHEVKDLAGVTETQLESYILYMEKKKFASSTVSRSVASIRAFFQYLYREGMIDKDVSGELKSPKVEKKTPEILSVEEVDMLLEQPDIRTPKGMRDRAMLELLYATGMRVSELIHLKLEDLNLTLEYVTCSDGDRERSIPFGSVCRKALSRYLDSAREALLQGKESAYLFTNCSGGAMSRQGFWKLLKGYASSAGITGDITPHTLRHSFAAHMLQNGADIKSVQEMLGHSYISTTQIYLNLNMNKMRDVYIKAHPRK</sequence>
<evidence type="ECO:0000256" key="3">
    <source>
        <dbReference type="ARBA" id="ARBA00022490"/>
    </source>
</evidence>
<comment type="caution">
    <text evidence="13">The sequence shown here is derived from an EMBL/GenBank/DDBJ whole genome shotgun (WGS) entry which is preliminary data.</text>
</comment>
<reference evidence="13" key="2">
    <citation type="submission" date="2021-04" db="EMBL/GenBank/DDBJ databases">
        <authorList>
            <person name="Gilroy R."/>
        </authorList>
    </citation>
    <scope>NUCLEOTIDE SEQUENCE</scope>
    <source>
        <strain evidence="13">ChiSjej1B19-8411</strain>
    </source>
</reference>
<dbReference type="GO" id="GO:0003677">
    <property type="term" value="F:DNA binding"/>
    <property type="evidence" value="ECO:0007669"/>
    <property type="project" value="UniProtKB-UniRule"/>
</dbReference>
<evidence type="ECO:0000313" key="14">
    <source>
        <dbReference type="Proteomes" id="UP000886817"/>
    </source>
</evidence>
<feature type="domain" description="Core-binding (CB)" evidence="12">
    <location>
        <begin position="1"/>
        <end position="85"/>
    </location>
</feature>
<comment type="subunit">
    <text evidence="10">Forms a cyclic heterotetrameric complex composed of two molecules of XerC and two molecules of XerD.</text>
</comment>
<dbReference type="HAMAP" id="MF_01808">
    <property type="entry name" value="Recomb_XerC_XerD"/>
    <property type="match status" value="1"/>
</dbReference>
<feature type="domain" description="Tyr recombinase" evidence="11">
    <location>
        <begin position="106"/>
        <end position="288"/>
    </location>
</feature>
<evidence type="ECO:0000256" key="8">
    <source>
        <dbReference type="ARBA" id="ARBA00023172"/>
    </source>
</evidence>
<feature type="active site" evidence="10">
    <location>
        <position position="266"/>
    </location>
</feature>
<dbReference type="InterPro" id="IPR010998">
    <property type="entry name" value="Integrase_recombinase_N"/>
</dbReference>
<dbReference type="Proteomes" id="UP000886817">
    <property type="component" value="Unassembled WGS sequence"/>
</dbReference>
<dbReference type="Gene3D" id="1.10.150.130">
    <property type="match status" value="1"/>
</dbReference>
<dbReference type="SUPFAM" id="SSF56349">
    <property type="entry name" value="DNA breaking-rejoining enzymes"/>
    <property type="match status" value="1"/>
</dbReference>
<accession>A0A9D2B2K2</accession>
<dbReference type="GO" id="GO:0007059">
    <property type="term" value="P:chromosome segregation"/>
    <property type="evidence" value="ECO:0007669"/>
    <property type="project" value="UniProtKB-UniRule"/>
</dbReference>
<feature type="active site" description="O-(3'-phospho-DNA)-tyrosine intermediate" evidence="10">
    <location>
        <position position="275"/>
    </location>
</feature>
<dbReference type="EMBL" id="DXEX01000007">
    <property type="protein sequence ID" value="HIX58136.1"/>
    <property type="molecule type" value="Genomic_DNA"/>
</dbReference>
<comment type="similarity">
    <text evidence="2">Belongs to the 'phage' integrase family. XerD subfamily.</text>
</comment>
<dbReference type="InterPro" id="IPR044068">
    <property type="entry name" value="CB"/>
</dbReference>
<dbReference type="Gene3D" id="1.10.443.10">
    <property type="entry name" value="Intergrase catalytic core"/>
    <property type="match status" value="1"/>
</dbReference>
<evidence type="ECO:0000256" key="6">
    <source>
        <dbReference type="ARBA" id="ARBA00022908"/>
    </source>
</evidence>
<dbReference type="GO" id="GO:0051301">
    <property type="term" value="P:cell division"/>
    <property type="evidence" value="ECO:0007669"/>
    <property type="project" value="UniProtKB-KW"/>
</dbReference>
<feature type="active site" evidence="10">
    <location>
        <position position="146"/>
    </location>
</feature>